<dbReference type="AlphaFoldDB" id="K2GUF0"/>
<gene>
    <name evidence="1" type="ORF">ACD_4C00101G0002</name>
</gene>
<reference evidence="1" key="1">
    <citation type="journal article" date="2012" name="Science">
        <title>Fermentation, hydrogen, and sulfur metabolism in multiple uncultivated bacterial phyla.</title>
        <authorList>
            <person name="Wrighton K.C."/>
            <person name="Thomas B.C."/>
            <person name="Sharon I."/>
            <person name="Miller C.S."/>
            <person name="Castelle C.J."/>
            <person name="VerBerkmoes N.C."/>
            <person name="Wilkins M.J."/>
            <person name="Hettich R.L."/>
            <person name="Lipton M.S."/>
            <person name="Williams K.H."/>
            <person name="Long P.E."/>
            <person name="Banfield J.F."/>
        </authorList>
    </citation>
    <scope>NUCLEOTIDE SEQUENCE [LARGE SCALE GENOMIC DNA]</scope>
</reference>
<protein>
    <submittedName>
        <fullName evidence="1">Uncharacterized protein</fullName>
    </submittedName>
</protein>
<organism evidence="1">
    <name type="scientific">uncultured bacterium</name>
    <name type="common">gcode 4</name>
    <dbReference type="NCBI Taxonomy" id="1234023"/>
    <lineage>
        <taxon>Bacteria</taxon>
        <taxon>environmental samples</taxon>
    </lineage>
</organism>
<proteinExistence type="predicted"/>
<dbReference type="EMBL" id="AMFJ01000617">
    <property type="protein sequence ID" value="EKE26965.1"/>
    <property type="molecule type" value="Genomic_DNA"/>
</dbReference>
<evidence type="ECO:0000313" key="1">
    <source>
        <dbReference type="EMBL" id="EKE26965.1"/>
    </source>
</evidence>
<comment type="caution">
    <text evidence="1">The sequence shown here is derived from an EMBL/GenBank/DDBJ whole genome shotgun (WGS) entry which is preliminary data.</text>
</comment>
<sequence length="388" mass="46388">MWEIPSFKNYESHETFKKPKQKLEIPLSKVDESLLTTWRFVGGLWEKMDRSIYNSNPEYKKDVVDFKMEMSKKYIKLHERKQNNVNELKSRYERIARENWIETTYEELIEAYNITLKNKKTLALMNAPEELKQLAMNEYKENWWTEVNIFLDPVELLAWWLAWAIKMAAIKWSAKLTITMSWEALFDWVKINLQEYSWVVRGWITKHCENVKNWVKWMKEFAQSLWEPRLAVNWPQISFSDVVEDAWSSILKPIRSNLTTKELVLKSWTKIKVPPSFIEKIEDLTSDDIFLFLWHYHDAWKANSLVFDTLTKVEKEIVTNNNIKFFEKTLEWINIPWNAKNLPPATFKGINDYSIDFLSSLTHNNLASATRQRLLAITINKQYNLLIK</sequence>
<name>K2GUF0_9BACT</name>
<accession>K2GUF0</accession>